<dbReference type="AlphaFoldDB" id="A0A9D1M2I7"/>
<sequence>MKKNVIIVIVSLLVMIGIFIGCKKFLMKDENNITNYTEDFTNSTEQEEVKTQEGLNNETEKQTETQEEMVEKEKIERLKQETGITGNTDLYFVGKEYDGREALAIKPEVSFQVAFAGVLEKEKPTFENLSAVLEQLPKKSGIWVEENSREKWIEILNQVTGNSYKIDEKGFVIKESGQADNKYSKAMDEMIESAHTYIIAIQTSCYVVDIVTGEITENLFEQMDPYQVCEVFQEGENQLFVITTNLEKRITNQEIVDTMIRNKI</sequence>
<evidence type="ECO:0000256" key="2">
    <source>
        <dbReference type="SAM" id="Phobius"/>
    </source>
</evidence>
<evidence type="ECO:0000313" key="3">
    <source>
        <dbReference type="EMBL" id="HIU52404.1"/>
    </source>
</evidence>
<dbReference type="EMBL" id="DVNH01000060">
    <property type="protein sequence ID" value="HIU52404.1"/>
    <property type="molecule type" value="Genomic_DNA"/>
</dbReference>
<dbReference type="PROSITE" id="PS51257">
    <property type="entry name" value="PROKAR_LIPOPROTEIN"/>
    <property type="match status" value="1"/>
</dbReference>
<comment type="caution">
    <text evidence="3">The sequence shown here is derived from an EMBL/GenBank/DDBJ whole genome shotgun (WGS) entry which is preliminary data.</text>
</comment>
<reference evidence="3" key="1">
    <citation type="submission" date="2020-10" db="EMBL/GenBank/DDBJ databases">
        <authorList>
            <person name="Gilroy R."/>
        </authorList>
    </citation>
    <scope>NUCLEOTIDE SEQUENCE</scope>
    <source>
        <strain evidence="3">CHK195-15760</strain>
    </source>
</reference>
<proteinExistence type="predicted"/>
<name>A0A9D1M2I7_9FIRM</name>
<feature type="region of interest" description="Disordered" evidence="1">
    <location>
        <begin position="39"/>
        <end position="67"/>
    </location>
</feature>
<feature type="compositionally biased region" description="Basic and acidic residues" evidence="1">
    <location>
        <begin position="58"/>
        <end position="67"/>
    </location>
</feature>
<keyword evidence="2" id="KW-0472">Membrane</keyword>
<evidence type="ECO:0000313" key="4">
    <source>
        <dbReference type="Proteomes" id="UP000824093"/>
    </source>
</evidence>
<keyword evidence="2" id="KW-0812">Transmembrane</keyword>
<evidence type="ECO:0000256" key="1">
    <source>
        <dbReference type="SAM" id="MobiDB-lite"/>
    </source>
</evidence>
<gene>
    <name evidence="3" type="ORF">IAB70_07360</name>
</gene>
<accession>A0A9D1M2I7</accession>
<dbReference type="Proteomes" id="UP000824093">
    <property type="component" value="Unassembled WGS sequence"/>
</dbReference>
<keyword evidence="2" id="KW-1133">Transmembrane helix</keyword>
<organism evidence="3 4">
    <name type="scientific">Candidatus Merdicola faecigallinarum</name>
    <dbReference type="NCBI Taxonomy" id="2840862"/>
    <lineage>
        <taxon>Bacteria</taxon>
        <taxon>Bacillati</taxon>
        <taxon>Bacillota</taxon>
        <taxon>Clostridia</taxon>
        <taxon>Candidatus Merdicola</taxon>
    </lineage>
</organism>
<protein>
    <submittedName>
        <fullName evidence="3">Uncharacterized protein</fullName>
    </submittedName>
</protein>
<reference evidence="3" key="2">
    <citation type="journal article" date="2021" name="PeerJ">
        <title>Extensive microbial diversity within the chicken gut microbiome revealed by metagenomics and culture.</title>
        <authorList>
            <person name="Gilroy R."/>
            <person name="Ravi A."/>
            <person name="Getino M."/>
            <person name="Pursley I."/>
            <person name="Horton D.L."/>
            <person name="Alikhan N.F."/>
            <person name="Baker D."/>
            <person name="Gharbi K."/>
            <person name="Hall N."/>
            <person name="Watson M."/>
            <person name="Adriaenssens E.M."/>
            <person name="Foster-Nyarko E."/>
            <person name="Jarju S."/>
            <person name="Secka A."/>
            <person name="Antonio M."/>
            <person name="Oren A."/>
            <person name="Chaudhuri R.R."/>
            <person name="La Ragione R."/>
            <person name="Hildebrand F."/>
            <person name="Pallen M.J."/>
        </authorList>
    </citation>
    <scope>NUCLEOTIDE SEQUENCE</scope>
    <source>
        <strain evidence="3">CHK195-15760</strain>
    </source>
</reference>
<feature type="transmembrane region" description="Helical" evidence="2">
    <location>
        <begin position="6"/>
        <end position="26"/>
    </location>
</feature>